<evidence type="ECO:0000313" key="2">
    <source>
        <dbReference type="Proteomes" id="UP000077349"/>
    </source>
</evidence>
<reference evidence="1 2" key="1">
    <citation type="submission" date="2016-03" db="EMBL/GenBank/DDBJ databases">
        <title>Draft genome sequence of Acetobacter malorum CECT 7742, a strain isolated from strawberry vinegar.</title>
        <authorList>
            <person name="Sainz F."/>
            <person name="Mas A."/>
            <person name="Torija M.J."/>
        </authorList>
    </citation>
    <scope>NUCLEOTIDE SEQUENCE [LARGE SCALE GENOMIC DNA]</scope>
    <source>
        <strain evidence="1 2">CECT 7742</strain>
    </source>
</reference>
<name>A0A177G3V8_9PROT</name>
<organism evidence="1 2">
    <name type="scientific">Acetobacter malorum</name>
    <dbReference type="NCBI Taxonomy" id="178901"/>
    <lineage>
        <taxon>Bacteria</taxon>
        <taxon>Pseudomonadati</taxon>
        <taxon>Pseudomonadota</taxon>
        <taxon>Alphaproteobacteria</taxon>
        <taxon>Acetobacterales</taxon>
        <taxon>Acetobacteraceae</taxon>
        <taxon>Acetobacter</taxon>
    </lineage>
</organism>
<gene>
    <name evidence="1" type="ORF">Amal_03952</name>
</gene>
<dbReference type="PATRIC" id="fig|178901.16.peg.4303"/>
<proteinExistence type="predicted"/>
<sequence length="61" mass="6459">MAACGLAETAAAALIARFGGEDAPILNHFMRRPLKNWNGLVVGELRASRELAGDRLPDALA</sequence>
<comment type="caution">
    <text evidence="1">The sequence shown here is derived from an EMBL/GenBank/DDBJ whole genome shotgun (WGS) entry which is preliminary data.</text>
</comment>
<evidence type="ECO:0000313" key="1">
    <source>
        <dbReference type="EMBL" id="OAG74461.1"/>
    </source>
</evidence>
<accession>A0A177G3V8</accession>
<protein>
    <submittedName>
        <fullName evidence="1">Uncharacterized protein</fullName>
    </submittedName>
</protein>
<dbReference type="EMBL" id="LVHD01000231">
    <property type="protein sequence ID" value="OAG74461.1"/>
    <property type="molecule type" value="Genomic_DNA"/>
</dbReference>
<dbReference type="AlphaFoldDB" id="A0A177G3V8"/>
<dbReference type="Proteomes" id="UP000077349">
    <property type="component" value="Unassembled WGS sequence"/>
</dbReference>